<evidence type="ECO:0000313" key="1">
    <source>
        <dbReference type="EMBL" id="MFC3758464.1"/>
    </source>
</evidence>
<sequence>MKKIYNSSALLLAILVSVCCKKTVDNSAKNAVHNKNYFSGDSILASPNYFNSLKNKKGDLVLQQQNEEYLKKYTLSENNESYFPLKDNVSIKLIKEKQPDRSIVKVNLFTYVNNKKTDSIQFYRNISGDGFDNYNCLSYFNANTNKIWQIKYFPLNPLRGNSAGIVSYTENSISADGTIKSDSLHYLDESLDVEMEKYNLYY</sequence>
<organism evidence="1 2">
    <name type="scientific">Chryseobacterium tructae</name>
    <dbReference type="NCBI Taxonomy" id="1037380"/>
    <lineage>
        <taxon>Bacteria</taxon>
        <taxon>Pseudomonadati</taxon>
        <taxon>Bacteroidota</taxon>
        <taxon>Flavobacteriia</taxon>
        <taxon>Flavobacteriales</taxon>
        <taxon>Weeksellaceae</taxon>
        <taxon>Chryseobacterium group</taxon>
        <taxon>Chryseobacterium</taxon>
    </lineage>
</organism>
<gene>
    <name evidence="1" type="ORF">ACFONJ_20985</name>
</gene>
<dbReference type="Proteomes" id="UP001595735">
    <property type="component" value="Unassembled WGS sequence"/>
</dbReference>
<evidence type="ECO:0000313" key="2">
    <source>
        <dbReference type="Proteomes" id="UP001595735"/>
    </source>
</evidence>
<protein>
    <recommendedName>
        <fullName evidence="3">Lipoprotein</fullName>
    </recommendedName>
</protein>
<accession>A0ABV7Y0Y2</accession>
<dbReference type="RefSeq" id="WP_290300352.1">
    <property type="nucleotide sequence ID" value="NZ_JAUFQR010000001.1"/>
</dbReference>
<keyword evidence="2" id="KW-1185">Reference proteome</keyword>
<evidence type="ECO:0008006" key="3">
    <source>
        <dbReference type="Google" id="ProtNLM"/>
    </source>
</evidence>
<reference evidence="2" key="1">
    <citation type="journal article" date="2019" name="Int. J. Syst. Evol. Microbiol.">
        <title>The Global Catalogue of Microorganisms (GCM) 10K type strain sequencing project: providing services to taxonomists for standard genome sequencing and annotation.</title>
        <authorList>
            <consortium name="The Broad Institute Genomics Platform"/>
            <consortium name="The Broad Institute Genome Sequencing Center for Infectious Disease"/>
            <person name="Wu L."/>
            <person name="Ma J."/>
        </authorList>
    </citation>
    <scope>NUCLEOTIDE SEQUENCE [LARGE SCALE GENOMIC DNA]</scope>
    <source>
        <strain evidence="2">CECT 7798</strain>
    </source>
</reference>
<proteinExistence type="predicted"/>
<comment type="caution">
    <text evidence="1">The sequence shown here is derived from an EMBL/GenBank/DDBJ whole genome shotgun (WGS) entry which is preliminary data.</text>
</comment>
<dbReference type="EMBL" id="JBHRYO010000002">
    <property type="protein sequence ID" value="MFC3758464.1"/>
    <property type="molecule type" value="Genomic_DNA"/>
</dbReference>
<name>A0ABV7Y0Y2_9FLAO</name>